<keyword evidence="3" id="KW-1185">Reference proteome</keyword>
<dbReference type="Proteomes" id="UP000183982">
    <property type="component" value="Unassembled WGS sequence"/>
</dbReference>
<organism evidence="2 3">
    <name type="scientific">Shimia gijangensis</name>
    <dbReference type="NCBI Taxonomy" id="1470563"/>
    <lineage>
        <taxon>Bacteria</taxon>
        <taxon>Pseudomonadati</taxon>
        <taxon>Pseudomonadota</taxon>
        <taxon>Alphaproteobacteria</taxon>
        <taxon>Rhodobacterales</taxon>
        <taxon>Roseobacteraceae</taxon>
    </lineage>
</organism>
<name>A0A1M6ED15_9RHOB</name>
<feature type="chain" id="PRO_5012229289" description="Porin" evidence="1">
    <location>
        <begin position="25"/>
        <end position="391"/>
    </location>
</feature>
<evidence type="ECO:0008006" key="4">
    <source>
        <dbReference type="Google" id="ProtNLM"/>
    </source>
</evidence>
<accession>A0A1M6ED15</accession>
<dbReference type="AlphaFoldDB" id="A0A1M6ED15"/>
<dbReference type="STRING" id="1470563.SAMN05444000_103176"/>
<sequence>MWALRNFVLMTVLGLMGTSTTSHAQEETVQQHLRFYGHFSPTMLYVNDGVSGKAYVADNSNSGGRIGVWYEGPFGNHTLKGNLEFSLGVRPSASINQIYTPPLFDWQAQSIRKAEAIIETERWGKFSVGQGSMGSDGVTESDLSGTGLANYVGIRDVAGGFFFRTASGTLSSVSIKDAFPTFDGGRSVRVRWDSPEIKFGILGSLKFVGSVGQEEIEKNVTFNDALQDMGLFYRNSVGQFAMAGSAGVSIAEVQGAGQSPQFAGSFSLLHHPTGVNATFAGGHRDNGGAYGYLKLGIRRDFFGIGESAFSLDVYEAQDAIASGSRSVSFGLGLVQNVERMNLDFFLGYRKHKYSGTGVVDHRDVDSVMFGVRWVFRRLEKHRSIFEGLWQT</sequence>
<dbReference type="EMBL" id="FQZQ01000003">
    <property type="protein sequence ID" value="SHI83279.1"/>
    <property type="molecule type" value="Genomic_DNA"/>
</dbReference>
<reference evidence="3" key="1">
    <citation type="submission" date="2016-11" db="EMBL/GenBank/DDBJ databases">
        <authorList>
            <person name="Varghese N."/>
            <person name="Submissions S."/>
        </authorList>
    </citation>
    <scope>NUCLEOTIDE SEQUENCE [LARGE SCALE GENOMIC DNA]</scope>
    <source>
        <strain evidence="3">DSM 100564</strain>
    </source>
</reference>
<gene>
    <name evidence="2" type="ORF">SAMN05444000_103176</name>
</gene>
<evidence type="ECO:0000256" key="1">
    <source>
        <dbReference type="SAM" id="SignalP"/>
    </source>
</evidence>
<evidence type="ECO:0000313" key="3">
    <source>
        <dbReference type="Proteomes" id="UP000183982"/>
    </source>
</evidence>
<feature type="signal peptide" evidence="1">
    <location>
        <begin position="1"/>
        <end position="24"/>
    </location>
</feature>
<proteinExistence type="predicted"/>
<dbReference type="OrthoDB" id="974738at2"/>
<keyword evidence="1" id="KW-0732">Signal</keyword>
<evidence type="ECO:0000313" key="2">
    <source>
        <dbReference type="EMBL" id="SHI83279.1"/>
    </source>
</evidence>
<dbReference type="RefSeq" id="WP_073249604.1">
    <property type="nucleotide sequence ID" value="NZ_FQZQ01000003.1"/>
</dbReference>
<protein>
    <recommendedName>
        <fullName evidence="4">Porin</fullName>
    </recommendedName>
</protein>